<protein>
    <submittedName>
        <fullName evidence="1">Uncharacterized protein</fullName>
    </submittedName>
</protein>
<dbReference type="AlphaFoldDB" id="A0A4C1Y474"/>
<proteinExistence type="predicted"/>
<dbReference type="EMBL" id="BGZK01001047">
    <property type="protein sequence ID" value="GBP69632.1"/>
    <property type="molecule type" value="Genomic_DNA"/>
</dbReference>
<comment type="caution">
    <text evidence="1">The sequence shown here is derived from an EMBL/GenBank/DDBJ whole genome shotgun (WGS) entry which is preliminary data.</text>
</comment>
<organism evidence="1 2">
    <name type="scientific">Eumeta variegata</name>
    <name type="common">Bagworm moth</name>
    <name type="synonym">Eumeta japonica</name>
    <dbReference type="NCBI Taxonomy" id="151549"/>
    <lineage>
        <taxon>Eukaryota</taxon>
        <taxon>Metazoa</taxon>
        <taxon>Ecdysozoa</taxon>
        <taxon>Arthropoda</taxon>
        <taxon>Hexapoda</taxon>
        <taxon>Insecta</taxon>
        <taxon>Pterygota</taxon>
        <taxon>Neoptera</taxon>
        <taxon>Endopterygota</taxon>
        <taxon>Lepidoptera</taxon>
        <taxon>Glossata</taxon>
        <taxon>Ditrysia</taxon>
        <taxon>Tineoidea</taxon>
        <taxon>Psychidae</taxon>
        <taxon>Oiketicinae</taxon>
        <taxon>Eumeta</taxon>
    </lineage>
</organism>
<evidence type="ECO:0000313" key="2">
    <source>
        <dbReference type="Proteomes" id="UP000299102"/>
    </source>
</evidence>
<name>A0A4C1Y474_EUMVA</name>
<keyword evidence="2" id="KW-1185">Reference proteome</keyword>
<reference evidence="1 2" key="1">
    <citation type="journal article" date="2019" name="Commun. Biol.">
        <title>The bagworm genome reveals a unique fibroin gene that provides high tensile strength.</title>
        <authorList>
            <person name="Kono N."/>
            <person name="Nakamura H."/>
            <person name="Ohtoshi R."/>
            <person name="Tomita M."/>
            <person name="Numata K."/>
            <person name="Arakawa K."/>
        </authorList>
    </citation>
    <scope>NUCLEOTIDE SEQUENCE [LARGE SCALE GENOMIC DNA]</scope>
</reference>
<dbReference type="OrthoDB" id="8063408at2759"/>
<gene>
    <name evidence="1" type="ORF">EVAR_44676_1</name>
</gene>
<dbReference type="Proteomes" id="UP000299102">
    <property type="component" value="Unassembled WGS sequence"/>
</dbReference>
<accession>A0A4C1Y474</accession>
<dbReference type="PANTHER" id="PTHR46114:SF1">
    <property type="entry name" value="ZAD DOMAIN-CONTAINING PROTEIN"/>
    <property type="match status" value="1"/>
</dbReference>
<sequence length="102" mass="12151">MTAIAKCAWEEFVWLVGNLLGNRKSDGYIQHVEQLLIHFQYLGCNMSIKLHYFYRHLDYFPENLGDLSEEQGEPFHQDIPTMEEIYLGYCNVNMMADYYWSI</sequence>
<dbReference type="PANTHER" id="PTHR46114">
    <property type="entry name" value="APPLE DOMAIN-CONTAINING PROTEIN"/>
    <property type="match status" value="1"/>
</dbReference>
<evidence type="ECO:0000313" key="1">
    <source>
        <dbReference type="EMBL" id="GBP69632.1"/>
    </source>
</evidence>